<dbReference type="GO" id="GO:0046872">
    <property type="term" value="F:metal ion binding"/>
    <property type="evidence" value="ECO:0007669"/>
    <property type="project" value="UniProtKB-KW"/>
</dbReference>
<evidence type="ECO:0000313" key="6">
    <source>
        <dbReference type="Proteomes" id="UP000002012"/>
    </source>
</evidence>
<evidence type="ECO:0000256" key="2">
    <source>
        <dbReference type="ARBA" id="ARBA00023004"/>
    </source>
</evidence>
<dbReference type="PROSITE" id="PS51379">
    <property type="entry name" value="4FE4S_FER_2"/>
    <property type="match status" value="2"/>
</dbReference>
<keyword evidence="2" id="KW-0408">Iron</keyword>
<dbReference type="InterPro" id="IPR017900">
    <property type="entry name" value="4Fe4S_Fe_S_CS"/>
</dbReference>
<keyword evidence="1" id="KW-0479">Metal-binding</keyword>
<dbReference type="Gene3D" id="3.30.70.20">
    <property type="match status" value="1"/>
</dbReference>
<keyword evidence="6" id="KW-1185">Reference proteome</keyword>
<keyword evidence="3" id="KW-0411">Iron-sulfur</keyword>
<feature type="domain" description="4Fe-4S ferredoxin-type" evidence="4">
    <location>
        <begin position="38"/>
        <end position="67"/>
    </location>
</feature>
<dbReference type="PaxDb" id="522772-Dacet_2140"/>
<gene>
    <name evidence="5" type="ordered locus">Dacet_2140</name>
</gene>
<protein>
    <submittedName>
        <fullName evidence="5">4Fe-4S ferredoxin iron-sulfur binding domain protein</fullName>
    </submittedName>
</protein>
<dbReference type="PROSITE" id="PS00198">
    <property type="entry name" value="4FE4S_FER_1"/>
    <property type="match status" value="1"/>
</dbReference>
<evidence type="ECO:0000259" key="4">
    <source>
        <dbReference type="PROSITE" id="PS51379"/>
    </source>
</evidence>
<dbReference type="OrthoDB" id="9804603at2"/>
<dbReference type="RefSeq" id="WP_013011405.1">
    <property type="nucleotide sequence ID" value="NC_013943.1"/>
</dbReference>
<reference evidence="5 6" key="1">
    <citation type="journal article" date="2010" name="Stand. Genomic Sci.">
        <title>Complete genome sequence of Denitrovibrio acetiphilus type strain (N2460).</title>
        <authorList>
            <person name="Kiss H."/>
            <person name="Lang E."/>
            <person name="Lapidus A."/>
            <person name="Copeland A."/>
            <person name="Nolan M."/>
            <person name="Glavina Del Rio T."/>
            <person name="Chen F."/>
            <person name="Lucas S."/>
            <person name="Tice H."/>
            <person name="Cheng J.F."/>
            <person name="Han C."/>
            <person name="Goodwin L."/>
            <person name="Pitluck S."/>
            <person name="Liolios K."/>
            <person name="Pati A."/>
            <person name="Ivanova N."/>
            <person name="Mavromatis K."/>
            <person name="Chen A."/>
            <person name="Palaniappan K."/>
            <person name="Land M."/>
            <person name="Hauser L."/>
            <person name="Chang Y.J."/>
            <person name="Jeffries C.D."/>
            <person name="Detter J.C."/>
            <person name="Brettin T."/>
            <person name="Spring S."/>
            <person name="Rohde M."/>
            <person name="Goker M."/>
            <person name="Woyke T."/>
            <person name="Bristow J."/>
            <person name="Eisen J.A."/>
            <person name="Markowitz V."/>
            <person name="Hugenholtz P."/>
            <person name="Kyrpides N.C."/>
            <person name="Klenk H.P."/>
        </authorList>
    </citation>
    <scope>NUCLEOTIDE SEQUENCE [LARGE SCALE GENOMIC DNA]</scope>
    <source>
        <strain evidence="6">DSM 12809 / NBRC 114555 / N2460</strain>
    </source>
</reference>
<accession>D4H2B1</accession>
<sequence>MNASEYIAEISSRCTGCGVCISKCPEKALEFFTEDYVKRARCIETICTGCGICASHCSFYAIKIVKKKPTN</sequence>
<dbReference type="GO" id="GO:0051536">
    <property type="term" value="F:iron-sulfur cluster binding"/>
    <property type="evidence" value="ECO:0007669"/>
    <property type="project" value="UniProtKB-KW"/>
</dbReference>
<feature type="domain" description="4Fe-4S ferredoxin-type" evidence="4">
    <location>
        <begin position="5"/>
        <end position="34"/>
    </location>
</feature>
<organism evidence="5 6">
    <name type="scientific">Denitrovibrio acetiphilus (strain DSM 12809 / NBRC 114555 / N2460)</name>
    <dbReference type="NCBI Taxonomy" id="522772"/>
    <lineage>
        <taxon>Bacteria</taxon>
        <taxon>Pseudomonadati</taxon>
        <taxon>Deferribacterota</taxon>
        <taxon>Deferribacteres</taxon>
        <taxon>Deferribacterales</taxon>
        <taxon>Geovibrionaceae</taxon>
        <taxon>Denitrovibrio</taxon>
    </lineage>
</organism>
<proteinExistence type="predicted"/>
<dbReference type="InParanoid" id="D4H2B1"/>
<dbReference type="STRING" id="522772.Dacet_2140"/>
<dbReference type="InterPro" id="IPR017896">
    <property type="entry name" value="4Fe4S_Fe-S-bd"/>
</dbReference>
<dbReference type="KEGG" id="dap:Dacet_2140"/>
<dbReference type="EMBL" id="CP001968">
    <property type="protein sequence ID" value="ADD68902.1"/>
    <property type="molecule type" value="Genomic_DNA"/>
</dbReference>
<dbReference type="Pfam" id="PF12838">
    <property type="entry name" value="Fer4_7"/>
    <property type="match status" value="1"/>
</dbReference>
<dbReference type="AlphaFoldDB" id="D4H2B1"/>
<evidence type="ECO:0000256" key="1">
    <source>
        <dbReference type="ARBA" id="ARBA00022723"/>
    </source>
</evidence>
<evidence type="ECO:0000256" key="3">
    <source>
        <dbReference type="ARBA" id="ARBA00023014"/>
    </source>
</evidence>
<dbReference type="Proteomes" id="UP000002012">
    <property type="component" value="Chromosome"/>
</dbReference>
<dbReference type="SUPFAM" id="SSF54862">
    <property type="entry name" value="4Fe-4S ferredoxins"/>
    <property type="match status" value="1"/>
</dbReference>
<name>D4H2B1_DENA2</name>
<evidence type="ECO:0000313" key="5">
    <source>
        <dbReference type="EMBL" id="ADD68902.1"/>
    </source>
</evidence>
<dbReference type="eggNOG" id="COG4231">
    <property type="taxonomic scope" value="Bacteria"/>
</dbReference>
<dbReference type="HOGENOM" id="CLU_139698_5_3_0"/>